<dbReference type="AlphaFoldDB" id="A0A5J4TU67"/>
<dbReference type="EMBL" id="SNRW01026051">
    <property type="protein sequence ID" value="KAA6361081.1"/>
    <property type="molecule type" value="Genomic_DNA"/>
</dbReference>
<feature type="non-terminal residue" evidence="1">
    <location>
        <position position="1"/>
    </location>
</feature>
<evidence type="ECO:0000313" key="1">
    <source>
        <dbReference type="EMBL" id="KAA6361081.1"/>
    </source>
</evidence>
<reference evidence="1 2" key="1">
    <citation type="submission" date="2019-03" db="EMBL/GenBank/DDBJ databases">
        <title>Single cell metagenomics reveals metabolic interactions within the superorganism composed of flagellate Streblomastix strix and complex community of Bacteroidetes bacteria on its surface.</title>
        <authorList>
            <person name="Treitli S.C."/>
            <person name="Kolisko M."/>
            <person name="Husnik F."/>
            <person name="Keeling P."/>
            <person name="Hampl V."/>
        </authorList>
    </citation>
    <scope>NUCLEOTIDE SEQUENCE [LARGE SCALE GENOMIC DNA]</scope>
    <source>
        <strain evidence="1">ST1C</strain>
    </source>
</reference>
<proteinExistence type="predicted"/>
<accession>A0A5J4TU67</accession>
<organism evidence="1 2">
    <name type="scientific">Streblomastix strix</name>
    <dbReference type="NCBI Taxonomy" id="222440"/>
    <lineage>
        <taxon>Eukaryota</taxon>
        <taxon>Metamonada</taxon>
        <taxon>Preaxostyla</taxon>
        <taxon>Oxymonadida</taxon>
        <taxon>Streblomastigidae</taxon>
        <taxon>Streblomastix</taxon>
    </lineage>
</organism>
<comment type="caution">
    <text evidence="1">The sequence shown here is derived from an EMBL/GenBank/DDBJ whole genome shotgun (WGS) entry which is preliminary data.</text>
</comment>
<sequence length="521" mass="56536">LLLKADKSDTYTKTVTDTLLDDKADKSDTYTKTETDTLLDAKANVVDIVDSYSKTEDDALLLLKANVADLTNYVDLTSAQTIYAYKQFQSISVSSILKQGKNDASILLAGGGDMLVSSLVTQPQLQEVRDIATGKSKAYVFSTLDKLNDWMEDQENVAKLVIGDNLYIVDKEVTDYWWDGTDLKVLETEQPDMSNVITTLGTATGGGNAITDISIDGNVLTPAKNKNFVDTDYDQSISGQKTFNTTIHSVGIMVQTYDNSSVVCAGGGVRSIADIQSVSYSKSEDDALLLLKADKSTTYTKTEDDALLLLKADKTQLIDSYTKGETNNLLNNKADTGVSYTKGEDDALLLLKADKTQLIDSYTKGETNNLLDNKANQTTTYTKTETDYLISQIDVGDVDLTDYYNKTKTDELLGEKADTTELSNYVTLGTAQTINANKTFNNACRFTSTIDGMSTITGSSFVKSGADNTVVLLGAGGTKPIAEFGGSVDDSNYVKKTGQTLQVIKGYLRKNMQDLDGDEPS</sequence>
<gene>
    <name evidence="1" type="ORF">EZS28_043392</name>
</gene>
<dbReference type="Proteomes" id="UP000324800">
    <property type="component" value="Unassembled WGS sequence"/>
</dbReference>
<feature type="non-terminal residue" evidence="1">
    <location>
        <position position="521"/>
    </location>
</feature>
<name>A0A5J4TU67_9EUKA</name>
<protein>
    <submittedName>
        <fullName evidence="1">Uncharacterized protein</fullName>
    </submittedName>
</protein>
<evidence type="ECO:0000313" key="2">
    <source>
        <dbReference type="Proteomes" id="UP000324800"/>
    </source>
</evidence>